<keyword evidence="5" id="KW-1185">Reference proteome</keyword>
<protein>
    <submittedName>
        <fullName evidence="4">Cysteine hydrolase family protein</fullName>
        <ecNumber evidence="4">3.-.-.-</ecNumber>
    </submittedName>
</protein>
<dbReference type="PANTHER" id="PTHR43540">
    <property type="entry name" value="PEROXYUREIDOACRYLATE/UREIDOACRYLATE AMIDOHYDROLASE-RELATED"/>
    <property type="match status" value="1"/>
</dbReference>
<dbReference type="InterPro" id="IPR036380">
    <property type="entry name" value="Isochorismatase-like_sf"/>
</dbReference>
<proteinExistence type="inferred from homology"/>
<dbReference type="CDD" id="cd01014">
    <property type="entry name" value="nicotinamidase_related"/>
    <property type="match status" value="1"/>
</dbReference>
<accession>A0ABT8EAV2</accession>
<gene>
    <name evidence="4" type="ORF">QYF49_18785</name>
</gene>
<dbReference type="GO" id="GO:0016787">
    <property type="term" value="F:hydrolase activity"/>
    <property type="evidence" value="ECO:0007669"/>
    <property type="project" value="UniProtKB-KW"/>
</dbReference>
<feature type="domain" description="Isochorismatase-like" evidence="3">
    <location>
        <begin position="6"/>
        <end position="149"/>
    </location>
</feature>
<comment type="similarity">
    <text evidence="1">Belongs to the isochorismatase family.</text>
</comment>
<dbReference type="PANTHER" id="PTHR43540:SF1">
    <property type="entry name" value="ISOCHORISMATASE HYDROLASE"/>
    <property type="match status" value="1"/>
</dbReference>
<sequence>MNKHHALVIVDVQKAFEHPKWGKRNNLEAEENIRKILNLWRNKSWPVIHIQHMSDHPSSVFHPKNAGFAIKEIVQPVDNDPVITKKMNSAFIGTDLEDYLRSKEITSVVITGLTTPHCISTTTRMSSNLGFQTILISDATAAFELKDHMGISYDPETVHQVSLATLHDEFAAIFTSGQLIDKINNQSIMLSTQ</sequence>
<dbReference type="InterPro" id="IPR000868">
    <property type="entry name" value="Isochorismatase-like_dom"/>
</dbReference>
<name>A0ABT8EAV2_9BACL</name>
<dbReference type="Pfam" id="PF00857">
    <property type="entry name" value="Isochorismatase"/>
    <property type="match status" value="1"/>
</dbReference>
<dbReference type="InterPro" id="IPR050272">
    <property type="entry name" value="Isochorismatase-like_hydrls"/>
</dbReference>
<dbReference type="SUPFAM" id="SSF52499">
    <property type="entry name" value="Isochorismatase-like hydrolases"/>
    <property type="match status" value="1"/>
</dbReference>
<keyword evidence="2 4" id="KW-0378">Hydrolase</keyword>
<dbReference type="Gene3D" id="3.40.50.850">
    <property type="entry name" value="Isochorismatase-like"/>
    <property type="match status" value="1"/>
</dbReference>
<evidence type="ECO:0000313" key="5">
    <source>
        <dbReference type="Proteomes" id="UP001168694"/>
    </source>
</evidence>
<organism evidence="4 5">
    <name type="scientific">Fictibacillus terranigra</name>
    <dbReference type="NCBI Taxonomy" id="3058424"/>
    <lineage>
        <taxon>Bacteria</taxon>
        <taxon>Bacillati</taxon>
        <taxon>Bacillota</taxon>
        <taxon>Bacilli</taxon>
        <taxon>Bacillales</taxon>
        <taxon>Fictibacillaceae</taxon>
        <taxon>Fictibacillus</taxon>
    </lineage>
</organism>
<evidence type="ECO:0000313" key="4">
    <source>
        <dbReference type="EMBL" id="MDN4075020.1"/>
    </source>
</evidence>
<reference evidence="4" key="1">
    <citation type="submission" date="2023-06" db="EMBL/GenBank/DDBJ databases">
        <title>Draft Genome Sequences of Representative Paenibacillus Polymyxa, Bacillus cereus, Fictibacillus sp., and Brevibacillus agri Strains Isolated from Amazonian Dark Earth.</title>
        <authorList>
            <person name="Pellegrinetti T.A."/>
            <person name="Cunha I.C.M."/>
            <person name="Chaves M.G."/>
            <person name="Freitas A.S."/>
            <person name="Silva A.V.R."/>
            <person name="Tsai S.M."/>
            <person name="Mendes L.W."/>
        </authorList>
    </citation>
    <scope>NUCLEOTIDE SEQUENCE</scope>
    <source>
        <strain evidence="4">CENA-BCM004</strain>
    </source>
</reference>
<comment type="caution">
    <text evidence="4">The sequence shown here is derived from an EMBL/GenBank/DDBJ whole genome shotgun (WGS) entry which is preliminary data.</text>
</comment>
<dbReference type="RefSeq" id="WP_290401138.1">
    <property type="nucleotide sequence ID" value="NZ_JAUHLN010000004.1"/>
</dbReference>
<evidence type="ECO:0000256" key="2">
    <source>
        <dbReference type="ARBA" id="ARBA00022801"/>
    </source>
</evidence>
<dbReference type="Proteomes" id="UP001168694">
    <property type="component" value="Unassembled WGS sequence"/>
</dbReference>
<dbReference type="EC" id="3.-.-.-" evidence="4"/>
<dbReference type="EMBL" id="JAUHLN010000004">
    <property type="protein sequence ID" value="MDN4075020.1"/>
    <property type="molecule type" value="Genomic_DNA"/>
</dbReference>
<evidence type="ECO:0000259" key="3">
    <source>
        <dbReference type="Pfam" id="PF00857"/>
    </source>
</evidence>
<evidence type="ECO:0000256" key="1">
    <source>
        <dbReference type="ARBA" id="ARBA00006336"/>
    </source>
</evidence>